<evidence type="ECO:0000313" key="3">
    <source>
        <dbReference type="EMBL" id="MBJ7598101.1"/>
    </source>
</evidence>
<name>A0A934N702_9BACT</name>
<dbReference type="Pfam" id="PF13561">
    <property type="entry name" value="adh_short_C2"/>
    <property type="match status" value="1"/>
</dbReference>
<gene>
    <name evidence="3" type="ORF">JF922_08445</name>
</gene>
<dbReference type="InterPro" id="IPR002347">
    <property type="entry name" value="SDR_fam"/>
</dbReference>
<protein>
    <submittedName>
        <fullName evidence="3">SDR family oxidoreductase</fullName>
    </submittedName>
</protein>
<comment type="caution">
    <text evidence="3">The sequence shown here is derived from an EMBL/GenBank/DDBJ whole genome shotgun (WGS) entry which is preliminary data.</text>
</comment>
<dbReference type="RefSeq" id="WP_338200841.1">
    <property type="nucleotide sequence ID" value="NZ_JAEKNR010000094.1"/>
</dbReference>
<evidence type="ECO:0000256" key="1">
    <source>
        <dbReference type="ARBA" id="ARBA00006484"/>
    </source>
</evidence>
<sequence length="248" mass="25276">MDLGLAGRTALVTGATRGIGLAIARALAAEGARVAVAARTASDVERVATEVGGVPVVADLTTEEGCRQALAASGAELPILVNNLGLRAGSSWADTGPAEVQLALDGNLTPAVRLSLSALPAMRRAGWGRIVVVSSLFGREAGGAPAYNLAKAAEISFTTSLAREVGGDGVTVNCVAPGSILFEGGSWHRRQMSDPERTAAFVEREIPIGRFGKPEEVASVVAFLCSVPASLVNGACWAVDGGQSRSNI</sequence>
<evidence type="ECO:0000313" key="4">
    <source>
        <dbReference type="Proteomes" id="UP000612893"/>
    </source>
</evidence>
<dbReference type="GO" id="GO:0016491">
    <property type="term" value="F:oxidoreductase activity"/>
    <property type="evidence" value="ECO:0007669"/>
    <property type="project" value="UniProtKB-KW"/>
</dbReference>
<organism evidence="3 4">
    <name type="scientific">Candidatus Nephthysia bennettiae</name>
    <dbReference type="NCBI Taxonomy" id="3127016"/>
    <lineage>
        <taxon>Bacteria</taxon>
        <taxon>Bacillati</taxon>
        <taxon>Candidatus Dormiibacterota</taxon>
        <taxon>Candidatus Dormibacteria</taxon>
        <taxon>Candidatus Dormibacterales</taxon>
        <taxon>Candidatus Dormibacteraceae</taxon>
        <taxon>Candidatus Nephthysia</taxon>
    </lineage>
</organism>
<proteinExistence type="inferred from homology"/>
<dbReference type="FunFam" id="3.40.50.720:FF:000084">
    <property type="entry name" value="Short-chain dehydrogenase reductase"/>
    <property type="match status" value="1"/>
</dbReference>
<dbReference type="Proteomes" id="UP000612893">
    <property type="component" value="Unassembled WGS sequence"/>
</dbReference>
<dbReference type="SUPFAM" id="SSF51735">
    <property type="entry name" value="NAD(P)-binding Rossmann-fold domains"/>
    <property type="match status" value="1"/>
</dbReference>
<dbReference type="PRINTS" id="PR00080">
    <property type="entry name" value="SDRFAMILY"/>
</dbReference>
<dbReference type="Gene3D" id="3.40.50.720">
    <property type="entry name" value="NAD(P)-binding Rossmann-like Domain"/>
    <property type="match status" value="1"/>
</dbReference>
<accession>A0A934N702</accession>
<dbReference type="PRINTS" id="PR00081">
    <property type="entry name" value="GDHRDH"/>
</dbReference>
<dbReference type="PANTHER" id="PTHR42879">
    <property type="entry name" value="3-OXOACYL-(ACYL-CARRIER-PROTEIN) REDUCTASE"/>
    <property type="match status" value="1"/>
</dbReference>
<dbReference type="InterPro" id="IPR050259">
    <property type="entry name" value="SDR"/>
</dbReference>
<keyword evidence="2" id="KW-0560">Oxidoreductase</keyword>
<dbReference type="InterPro" id="IPR036291">
    <property type="entry name" value="NAD(P)-bd_dom_sf"/>
</dbReference>
<dbReference type="AlphaFoldDB" id="A0A934N702"/>
<keyword evidence="4" id="KW-1185">Reference proteome</keyword>
<dbReference type="EMBL" id="JAEKNR010000094">
    <property type="protein sequence ID" value="MBJ7598101.1"/>
    <property type="molecule type" value="Genomic_DNA"/>
</dbReference>
<comment type="similarity">
    <text evidence="1">Belongs to the short-chain dehydrogenases/reductases (SDR) family.</text>
</comment>
<evidence type="ECO:0000256" key="2">
    <source>
        <dbReference type="ARBA" id="ARBA00023002"/>
    </source>
</evidence>
<reference evidence="3" key="1">
    <citation type="submission" date="2020-10" db="EMBL/GenBank/DDBJ databases">
        <title>Ca. Dormibacterota MAGs.</title>
        <authorList>
            <person name="Montgomery K."/>
        </authorList>
    </citation>
    <scope>NUCLEOTIDE SEQUENCE [LARGE SCALE GENOMIC DNA]</scope>
    <source>
        <strain evidence="3">SC8812_S17_10</strain>
    </source>
</reference>